<dbReference type="PANTHER" id="PTHR35400:SF1">
    <property type="entry name" value="SLR1083 PROTEIN"/>
    <property type="match status" value="1"/>
</dbReference>
<keyword evidence="3" id="KW-1185">Reference proteome</keyword>
<comment type="caution">
    <text evidence="2">The sequence shown here is derived from an EMBL/GenBank/DDBJ whole genome shotgun (WGS) entry which is preliminary data.</text>
</comment>
<accession>A0ABT7BMT8</accession>
<evidence type="ECO:0000313" key="3">
    <source>
        <dbReference type="Proteomes" id="UP001231370"/>
    </source>
</evidence>
<gene>
    <name evidence="2" type="ORF">PJF56_16750</name>
</gene>
<dbReference type="Pfam" id="PF05685">
    <property type="entry name" value="Uma2"/>
    <property type="match status" value="1"/>
</dbReference>
<dbReference type="PANTHER" id="PTHR35400">
    <property type="entry name" value="SLR1083 PROTEIN"/>
    <property type="match status" value="1"/>
</dbReference>
<sequence length="221" mass="24701">MLYIPIATTGAIAFLPSLPLLQLNHHLLANPIMIATPLSSVHLRLITTADYHRMAEIGILGADEQVELIAGQIIQKMPKGPAHSALCKRMEKRLEHHLGDRALVRLQDPIQLNPYSEPEPDIAVVHPHPNFYADHHPTPDEVYLIVEIADTTIDRDLGTKANLYAVAGITDYWVFNITSQQLHIFQDPQPNGYQRQLILLGQQSVSPLAFPDCTITVQECF</sequence>
<reference evidence="2 3" key="1">
    <citation type="submission" date="2023-01" db="EMBL/GenBank/DDBJ databases">
        <title>Novel diversity within Roseofilum (Cyanobacteria; Desertifilaceae) from marine benthic mats with descriptions of four novel species.</title>
        <authorList>
            <person name="Wang Y."/>
            <person name="Berthold D.E."/>
            <person name="Hu J."/>
            <person name="Lefler F.W."/>
            <person name="Laughinghouse H.D. IV."/>
        </authorList>
    </citation>
    <scope>NUCLEOTIDE SEQUENCE [LARGE SCALE GENOMIC DNA]</scope>
    <source>
        <strain evidence="2 3">BLCC-M91</strain>
    </source>
</reference>
<proteinExistence type="predicted"/>
<organism evidence="2 3">
    <name type="scientific">Roseofilum halophilum BLCC-M91</name>
    <dbReference type="NCBI Taxonomy" id="3022259"/>
    <lineage>
        <taxon>Bacteria</taxon>
        <taxon>Bacillati</taxon>
        <taxon>Cyanobacteriota</taxon>
        <taxon>Cyanophyceae</taxon>
        <taxon>Desertifilales</taxon>
        <taxon>Desertifilaceae</taxon>
        <taxon>Roseofilum</taxon>
        <taxon>Roseofilum halophilum</taxon>
    </lineage>
</organism>
<dbReference type="SUPFAM" id="SSF52980">
    <property type="entry name" value="Restriction endonuclease-like"/>
    <property type="match status" value="1"/>
</dbReference>
<name>A0ABT7BMT8_9CYAN</name>
<dbReference type="Proteomes" id="UP001231370">
    <property type="component" value="Unassembled WGS sequence"/>
</dbReference>
<dbReference type="EMBL" id="JAQPOK010000125">
    <property type="protein sequence ID" value="MDJ1180513.1"/>
    <property type="molecule type" value="Genomic_DNA"/>
</dbReference>
<dbReference type="Gene3D" id="3.90.1570.10">
    <property type="entry name" value="tt1808, chain A"/>
    <property type="match status" value="1"/>
</dbReference>
<dbReference type="InterPro" id="IPR008538">
    <property type="entry name" value="Uma2"/>
</dbReference>
<keyword evidence="2" id="KW-0255">Endonuclease</keyword>
<dbReference type="InterPro" id="IPR012296">
    <property type="entry name" value="Nuclease_put_TT1808"/>
</dbReference>
<evidence type="ECO:0000313" key="2">
    <source>
        <dbReference type="EMBL" id="MDJ1180513.1"/>
    </source>
</evidence>
<evidence type="ECO:0000259" key="1">
    <source>
        <dbReference type="Pfam" id="PF05685"/>
    </source>
</evidence>
<dbReference type="InterPro" id="IPR011335">
    <property type="entry name" value="Restrct_endonuc-II-like"/>
</dbReference>
<dbReference type="GO" id="GO:0004519">
    <property type="term" value="F:endonuclease activity"/>
    <property type="evidence" value="ECO:0007669"/>
    <property type="project" value="UniProtKB-KW"/>
</dbReference>
<keyword evidence="2" id="KW-0378">Hydrolase</keyword>
<feature type="domain" description="Putative restriction endonuclease" evidence="1">
    <location>
        <begin position="49"/>
        <end position="218"/>
    </location>
</feature>
<dbReference type="CDD" id="cd06260">
    <property type="entry name" value="DUF820-like"/>
    <property type="match status" value="1"/>
</dbReference>
<dbReference type="RefSeq" id="WP_283763815.1">
    <property type="nucleotide sequence ID" value="NZ_JAQPOK010000125.1"/>
</dbReference>
<protein>
    <submittedName>
        <fullName evidence="2">Uma2 family endonuclease</fullName>
    </submittedName>
</protein>
<keyword evidence="2" id="KW-0540">Nuclease</keyword>